<comment type="caution">
    <text evidence="2">The sequence shown here is derived from an EMBL/GenBank/DDBJ whole genome shotgun (WGS) entry which is preliminary data.</text>
</comment>
<feature type="compositionally biased region" description="Polar residues" evidence="1">
    <location>
        <begin position="143"/>
        <end position="158"/>
    </location>
</feature>
<dbReference type="VEuPathDB" id="VectorBase:HLOH_051372"/>
<feature type="region of interest" description="Disordered" evidence="1">
    <location>
        <begin position="92"/>
        <end position="198"/>
    </location>
</feature>
<feature type="compositionally biased region" description="Polar residues" evidence="1">
    <location>
        <begin position="99"/>
        <end position="127"/>
    </location>
</feature>
<evidence type="ECO:0000256" key="1">
    <source>
        <dbReference type="SAM" id="MobiDB-lite"/>
    </source>
</evidence>
<protein>
    <recommendedName>
        <fullName evidence="4">CCHC-type domain-containing protein</fullName>
    </recommendedName>
</protein>
<evidence type="ECO:0000313" key="3">
    <source>
        <dbReference type="Proteomes" id="UP000821853"/>
    </source>
</evidence>
<sequence length="198" mass="21235">MVTLRCTPLKRKTEACLRCWTVGHLADVCPSAALDNRCTICGTLNPSPQHTCHPRCIICSGPHPKGDPACPLRYRRPPTTCLRIIVDRYNPAFSAPQGHPSSTKTANLTSQPPQTDPGTHFQPSTFMPATKPPPRTSPGRPVSQDSATPTYAQVSARGQTPLRPPPSPHSTSPVLTPSTPIPLTARGTSNANGQLLRI</sequence>
<dbReference type="AlphaFoldDB" id="A0A9J6GUT0"/>
<feature type="compositionally biased region" description="Polar residues" evidence="1">
    <location>
        <begin position="186"/>
        <end position="198"/>
    </location>
</feature>
<dbReference type="EMBL" id="JABSTR010000009">
    <property type="protein sequence ID" value="KAH9379250.1"/>
    <property type="molecule type" value="Genomic_DNA"/>
</dbReference>
<evidence type="ECO:0000313" key="2">
    <source>
        <dbReference type="EMBL" id="KAH9379250.1"/>
    </source>
</evidence>
<name>A0A9J6GUT0_HAELO</name>
<organism evidence="2 3">
    <name type="scientific">Haemaphysalis longicornis</name>
    <name type="common">Bush tick</name>
    <dbReference type="NCBI Taxonomy" id="44386"/>
    <lineage>
        <taxon>Eukaryota</taxon>
        <taxon>Metazoa</taxon>
        <taxon>Ecdysozoa</taxon>
        <taxon>Arthropoda</taxon>
        <taxon>Chelicerata</taxon>
        <taxon>Arachnida</taxon>
        <taxon>Acari</taxon>
        <taxon>Parasitiformes</taxon>
        <taxon>Ixodida</taxon>
        <taxon>Ixodoidea</taxon>
        <taxon>Ixodidae</taxon>
        <taxon>Haemaphysalinae</taxon>
        <taxon>Haemaphysalis</taxon>
    </lineage>
</organism>
<dbReference type="Proteomes" id="UP000821853">
    <property type="component" value="Unassembled WGS sequence"/>
</dbReference>
<proteinExistence type="predicted"/>
<accession>A0A9J6GUT0</accession>
<feature type="compositionally biased region" description="Polar residues" evidence="1">
    <location>
        <begin position="169"/>
        <end position="178"/>
    </location>
</feature>
<reference evidence="2 3" key="1">
    <citation type="journal article" date="2020" name="Cell">
        <title>Large-Scale Comparative Analyses of Tick Genomes Elucidate Their Genetic Diversity and Vector Capacities.</title>
        <authorList>
            <consortium name="Tick Genome and Microbiome Consortium (TIGMIC)"/>
            <person name="Jia N."/>
            <person name="Wang J."/>
            <person name="Shi W."/>
            <person name="Du L."/>
            <person name="Sun Y."/>
            <person name="Zhan W."/>
            <person name="Jiang J.F."/>
            <person name="Wang Q."/>
            <person name="Zhang B."/>
            <person name="Ji P."/>
            <person name="Bell-Sakyi L."/>
            <person name="Cui X.M."/>
            <person name="Yuan T.T."/>
            <person name="Jiang B.G."/>
            <person name="Yang W.F."/>
            <person name="Lam T.T."/>
            <person name="Chang Q.C."/>
            <person name="Ding S.J."/>
            <person name="Wang X.J."/>
            <person name="Zhu J.G."/>
            <person name="Ruan X.D."/>
            <person name="Zhao L."/>
            <person name="Wei J.T."/>
            <person name="Ye R.Z."/>
            <person name="Que T.C."/>
            <person name="Du C.H."/>
            <person name="Zhou Y.H."/>
            <person name="Cheng J.X."/>
            <person name="Dai P.F."/>
            <person name="Guo W.B."/>
            <person name="Han X.H."/>
            <person name="Huang E.J."/>
            <person name="Li L.F."/>
            <person name="Wei W."/>
            <person name="Gao Y.C."/>
            <person name="Liu J.Z."/>
            <person name="Shao H.Z."/>
            <person name="Wang X."/>
            <person name="Wang C.C."/>
            <person name="Yang T.C."/>
            <person name="Huo Q.B."/>
            <person name="Li W."/>
            <person name="Chen H.Y."/>
            <person name="Chen S.E."/>
            <person name="Zhou L.G."/>
            <person name="Ni X.B."/>
            <person name="Tian J.H."/>
            <person name="Sheng Y."/>
            <person name="Liu T."/>
            <person name="Pan Y.S."/>
            <person name="Xia L.Y."/>
            <person name="Li J."/>
            <person name="Zhao F."/>
            <person name="Cao W.C."/>
        </authorList>
    </citation>
    <scope>NUCLEOTIDE SEQUENCE [LARGE SCALE GENOMIC DNA]</scope>
    <source>
        <strain evidence="2">HaeL-2018</strain>
    </source>
</reference>
<keyword evidence="3" id="KW-1185">Reference proteome</keyword>
<dbReference type="OMA" id="CPLRYRR"/>
<gene>
    <name evidence="2" type="ORF">HPB48_003358</name>
</gene>
<evidence type="ECO:0008006" key="4">
    <source>
        <dbReference type="Google" id="ProtNLM"/>
    </source>
</evidence>